<accession>A0A2K1KDX8</accession>
<organism evidence="1">
    <name type="scientific">Physcomitrium patens</name>
    <name type="common">Spreading-leaved earth moss</name>
    <name type="synonym">Physcomitrella patens</name>
    <dbReference type="NCBI Taxonomy" id="3218"/>
    <lineage>
        <taxon>Eukaryota</taxon>
        <taxon>Viridiplantae</taxon>
        <taxon>Streptophyta</taxon>
        <taxon>Embryophyta</taxon>
        <taxon>Bryophyta</taxon>
        <taxon>Bryophytina</taxon>
        <taxon>Bryopsida</taxon>
        <taxon>Funariidae</taxon>
        <taxon>Funariales</taxon>
        <taxon>Funariaceae</taxon>
        <taxon>Physcomitrium</taxon>
    </lineage>
</organism>
<keyword evidence="3" id="KW-1185">Reference proteome</keyword>
<gene>
    <name evidence="2" type="primary">LOC112283557</name>
    <name evidence="1" type="ORF">PHYPA_008361</name>
</gene>
<name>A0A2K1KDX8_PHYPA</name>
<dbReference type="EMBL" id="ABEU02000006">
    <property type="protein sequence ID" value="PNR51987.1"/>
    <property type="molecule type" value="Genomic_DNA"/>
</dbReference>
<dbReference type="GeneID" id="112283557"/>
<dbReference type="EnsemblPlants" id="Pp3c6_1200V3.2">
    <property type="protein sequence ID" value="Pp3c6_1200V3.2"/>
    <property type="gene ID" value="Pp3c6_1200"/>
</dbReference>
<evidence type="ECO:0000313" key="2">
    <source>
        <dbReference type="EnsemblPlants" id="Pp3c6_1200V3.1"/>
    </source>
</evidence>
<evidence type="ECO:0000313" key="1">
    <source>
        <dbReference type="EMBL" id="PNR51987.1"/>
    </source>
</evidence>
<dbReference type="Proteomes" id="UP000006727">
    <property type="component" value="Chromosome 6"/>
</dbReference>
<dbReference type="Gramene" id="Pp3c6_1200V3.1">
    <property type="protein sequence ID" value="Pp3c6_1200V3.1"/>
    <property type="gene ID" value="Pp3c6_1200"/>
</dbReference>
<dbReference type="AlphaFoldDB" id="A0A2K1KDX8"/>
<protein>
    <submittedName>
        <fullName evidence="1 2">Uncharacterized protein</fullName>
    </submittedName>
</protein>
<evidence type="ECO:0000313" key="3">
    <source>
        <dbReference type="Proteomes" id="UP000006727"/>
    </source>
</evidence>
<dbReference type="RefSeq" id="XP_073390908.1">
    <property type="nucleotide sequence ID" value="XM_073534807.1"/>
</dbReference>
<reference evidence="1 3" key="1">
    <citation type="journal article" date="2008" name="Science">
        <title>The Physcomitrella genome reveals evolutionary insights into the conquest of land by plants.</title>
        <authorList>
            <person name="Rensing S."/>
            <person name="Lang D."/>
            <person name="Zimmer A."/>
            <person name="Terry A."/>
            <person name="Salamov A."/>
            <person name="Shapiro H."/>
            <person name="Nishiyama T."/>
            <person name="Perroud P.-F."/>
            <person name="Lindquist E."/>
            <person name="Kamisugi Y."/>
            <person name="Tanahashi T."/>
            <person name="Sakakibara K."/>
            <person name="Fujita T."/>
            <person name="Oishi K."/>
            <person name="Shin-I T."/>
            <person name="Kuroki Y."/>
            <person name="Toyoda A."/>
            <person name="Suzuki Y."/>
            <person name="Hashimoto A."/>
            <person name="Yamaguchi K."/>
            <person name="Sugano A."/>
            <person name="Kohara Y."/>
            <person name="Fujiyama A."/>
            <person name="Anterola A."/>
            <person name="Aoki S."/>
            <person name="Ashton N."/>
            <person name="Barbazuk W.B."/>
            <person name="Barker E."/>
            <person name="Bennetzen J."/>
            <person name="Bezanilla M."/>
            <person name="Blankenship R."/>
            <person name="Cho S.H."/>
            <person name="Dutcher S."/>
            <person name="Estelle M."/>
            <person name="Fawcett J.A."/>
            <person name="Gundlach H."/>
            <person name="Hanada K."/>
            <person name="Heyl A."/>
            <person name="Hicks K.A."/>
            <person name="Hugh J."/>
            <person name="Lohr M."/>
            <person name="Mayer K."/>
            <person name="Melkozernov A."/>
            <person name="Murata T."/>
            <person name="Nelson D."/>
            <person name="Pils B."/>
            <person name="Prigge M."/>
            <person name="Reiss B."/>
            <person name="Renner T."/>
            <person name="Rombauts S."/>
            <person name="Rushton P."/>
            <person name="Sanderfoot A."/>
            <person name="Schween G."/>
            <person name="Shiu S.-H."/>
            <person name="Stueber K."/>
            <person name="Theodoulou F.L."/>
            <person name="Tu H."/>
            <person name="Van de Peer Y."/>
            <person name="Verrier P.J."/>
            <person name="Waters E."/>
            <person name="Wood A."/>
            <person name="Yang L."/>
            <person name="Cove D."/>
            <person name="Cuming A."/>
            <person name="Hasebe M."/>
            <person name="Lucas S."/>
            <person name="Mishler D.B."/>
            <person name="Reski R."/>
            <person name="Grigoriev I."/>
            <person name="Quatrano R.S."/>
            <person name="Boore J.L."/>
        </authorList>
    </citation>
    <scope>NUCLEOTIDE SEQUENCE [LARGE SCALE GENOMIC DNA]</scope>
    <source>
        <strain evidence="2 3">cv. Gransden 2004</strain>
    </source>
</reference>
<proteinExistence type="predicted"/>
<sequence>MIRSWFSPRVRPRPALYVAPPEYARVFVSRAQIDVSRSYRVAHLSVQSGPLLRGLVSVTASVFFSSHYRGVELEQGMLLMLEFEADCSVDVATELDVQYSVSAPHIAKKNARRAAFNYMTLN</sequence>
<dbReference type="PaxDb" id="3218-PP1S77_27V6.1"/>
<dbReference type="Gramene" id="Pp3c6_1200V3.2">
    <property type="protein sequence ID" value="Pp3c6_1200V3.2"/>
    <property type="gene ID" value="Pp3c6_1200"/>
</dbReference>
<reference evidence="2" key="3">
    <citation type="submission" date="2020-12" db="UniProtKB">
        <authorList>
            <consortium name="EnsemblPlants"/>
        </authorList>
    </citation>
    <scope>IDENTIFICATION</scope>
</reference>
<dbReference type="EnsemblPlants" id="Pp3c6_1200V3.1">
    <property type="protein sequence ID" value="Pp3c6_1200V3.1"/>
    <property type="gene ID" value="Pp3c6_1200"/>
</dbReference>
<reference evidence="1 3" key="2">
    <citation type="journal article" date="2018" name="Plant J.">
        <title>The Physcomitrella patens chromosome-scale assembly reveals moss genome structure and evolution.</title>
        <authorList>
            <person name="Lang D."/>
            <person name="Ullrich K.K."/>
            <person name="Murat F."/>
            <person name="Fuchs J."/>
            <person name="Jenkins J."/>
            <person name="Haas F.B."/>
            <person name="Piednoel M."/>
            <person name="Gundlach H."/>
            <person name="Van Bel M."/>
            <person name="Meyberg R."/>
            <person name="Vives C."/>
            <person name="Morata J."/>
            <person name="Symeonidi A."/>
            <person name="Hiss M."/>
            <person name="Muchero W."/>
            <person name="Kamisugi Y."/>
            <person name="Saleh O."/>
            <person name="Blanc G."/>
            <person name="Decker E.L."/>
            <person name="van Gessel N."/>
            <person name="Grimwood J."/>
            <person name="Hayes R.D."/>
            <person name="Graham S.W."/>
            <person name="Gunter L.E."/>
            <person name="McDaniel S.F."/>
            <person name="Hoernstein S.N.W."/>
            <person name="Larsson A."/>
            <person name="Li F.W."/>
            <person name="Perroud P.F."/>
            <person name="Phillips J."/>
            <person name="Ranjan P."/>
            <person name="Rokshar D.S."/>
            <person name="Rothfels C.J."/>
            <person name="Schneider L."/>
            <person name="Shu S."/>
            <person name="Stevenson D.W."/>
            <person name="Thummler F."/>
            <person name="Tillich M."/>
            <person name="Villarreal Aguilar J.C."/>
            <person name="Widiez T."/>
            <person name="Wong G.K."/>
            <person name="Wymore A."/>
            <person name="Zhang Y."/>
            <person name="Zimmer A.D."/>
            <person name="Quatrano R.S."/>
            <person name="Mayer K.F.X."/>
            <person name="Goodstein D."/>
            <person name="Casacuberta J.M."/>
            <person name="Vandepoele K."/>
            <person name="Reski R."/>
            <person name="Cuming A.C."/>
            <person name="Tuskan G.A."/>
            <person name="Maumus F."/>
            <person name="Salse J."/>
            <person name="Schmutz J."/>
            <person name="Rensing S.A."/>
        </authorList>
    </citation>
    <scope>NUCLEOTIDE SEQUENCE [LARGE SCALE GENOMIC DNA]</scope>
    <source>
        <strain evidence="2 3">cv. Gransden 2004</strain>
    </source>
</reference>